<organism evidence="2 3">
    <name type="scientific">Prymnesium parvum</name>
    <name type="common">Toxic golden alga</name>
    <dbReference type="NCBI Taxonomy" id="97485"/>
    <lineage>
        <taxon>Eukaryota</taxon>
        <taxon>Haptista</taxon>
        <taxon>Haptophyta</taxon>
        <taxon>Prymnesiophyceae</taxon>
        <taxon>Prymnesiales</taxon>
        <taxon>Prymnesiaceae</taxon>
        <taxon>Prymnesium</taxon>
    </lineage>
</organism>
<sequence length="328" mass="34736">MGCQWRLDPALGLLLPLHPAEASVICFVSTDDALAWRPWPEDPSTAAAALPMTAADSAASDACQRHAHALAVGAHEAVRGYASWVVAGACAAPLLVREEMGHTGTHVWHAAWAHREWAVGGAPSDLFEGRAVLELGAGAGLLGLSIAARYARAEVTVSDFEGHSKSARGTVLDCLVGNCARNVPLIGGRVRVCELDWARPDEPRALWPDAGVHAVVAADTVVATEVIYTTEGARLLAGAVAACMRRPAGQLYLLNNARRTGVGTFVRACEDQGMVVERLPVPRASSVPLGHSQETSIPMGGIVSTFSPWCSDQDSDEYVFFRVTWSAN</sequence>
<comment type="caution">
    <text evidence="2">The sequence shown here is derived from an EMBL/GenBank/DDBJ whole genome shotgun (WGS) entry which is preliminary data.</text>
</comment>
<dbReference type="PANTHER" id="PTHR14614">
    <property type="entry name" value="HEPATOCELLULAR CARCINOMA-ASSOCIATED ANTIGEN"/>
    <property type="match status" value="1"/>
</dbReference>
<dbReference type="InterPro" id="IPR019410">
    <property type="entry name" value="Methyltransf_16"/>
</dbReference>
<keyword evidence="1" id="KW-0732">Signal</keyword>
<evidence type="ECO:0000313" key="3">
    <source>
        <dbReference type="Proteomes" id="UP001515480"/>
    </source>
</evidence>
<accession>A0AB34JYV3</accession>
<keyword evidence="3" id="KW-1185">Reference proteome</keyword>
<gene>
    <name evidence="2" type="ORF">AB1Y20_020287</name>
</gene>
<dbReference type="Proteomes" id="UP001515480">
    <property type="component" value="Unassembled WGS sequence"/>
</dbReference>
<feature type="signal peptide" evidence="1">
    <location>
        <begin position="1"/>
        <end position="22"/>
    </location>
</feature>
<dbReference type="EMBL" id="JBGBPQ010000004">
    <property type="protein sequence ID" value="KAL1525429.1"/>
    <property type="molecule type" value="Genomic_DNA"/>
</dbReference>
<evidence type="ECO:0000256" key="1">
    <source>
        <dbReference type="SAM" id="SignalP"/>
    </source>
</evidence>
<proteinExistence type="predicted"/>
<dbReference type="AlphaFoldDB" id="A0AB34JYV3"/>
<reference evidence="2 3" key="1">
    <citation type="journal article" date="2024" name="Science">
        <title>Giant polyketide synthase enzymes in the biosynthesis of giant marine polyether toxins.</title>
        <authorList>
            <person name="Fallon T.R."/>
            <person name="Shende V.V."/>
            <person name="Wierzbicki I.H."/>
            <person name="Pendleton A.L."/>
            <person name="Watervoot N.F."/>
            <person name="Auber R.P."/>
            <person name="Gonzalez D.J."/>
            <person name="Wisecaver J.H."/>
            <person name="Moore B.S."/>
        </authorList>
    </citation>
    <scope>NUCLEOTIDE SEQUENCE [LARGE SCALE GENOMIC DNA]</scope>
    <source>
        <strain evidence="2 3">12B1</strain>
    </source>
</reference>
<dbReference type="InterPro" id="IPR029063">
    <property type="entry name" value="SAM-dependent_MTases_sf"/>
</dbReference>
<protein>
    <recommendedName>
        <fullName evidence="4">Calmodulin-lysine N-methyltransferase</fullName>
    </recommendedName>
</protein>
<feature type="chain" id="PRO_5044279155" description="Calmodulin-lysine N-methyltransferase" evidence="1">
    <location>
        <begin position="23"/>
        <end position="328"/>
    </location>
</feature>
<evidence type="ECO:0000313" key="2">
    <source>
        <dbReference type="EMBL" id="KAL1525429.1"/>
    </source>
</evidence>
<dbReference type="Gene3D" id="3.40.50.150">
    <property type="entry name" value="Vaccinia Virus protein VP39"/>
    <property type="match status" value="1"/>
</dbReference>
<dbReference type="SUPFAM" id="SSF53335">
    <property type="entry name" value="S-adenosyl-L-methionine-dependent methyltransferases"/>
    <property type="match status" value="1"/>
</dbReference>
<name>A0AB34JYV3_PRYPA</name>
<dbReference type="Pfam" id="PF10294">
    <property type="entry name" value="Methyltransf_16"/>
    <property type="match status" value="1"/>
</dbReference>
<evidence type="ECO:0008006" key="4">
    <source>
        <dbReference type="Google" id="ProtNLM"/>
    </source>
</evidence>